<proteinExistence type="inferred from homology"/>
<dbReference type="Pfam" id="PF08858">
    <property type="entry name" value="IDEAL"/>
    <property type="match status" value="1"/>
</dbReference>
<evidence type="ECO:0000259" key="2">
    <source>
        <dbReference type="Pfam" id="PF08858"/>
    </source>
</evidence>
<dbReference type="InterPro" id="IPR011188">
    <property type="entry name" value="UPF0302"/>
</dbReference>
<comment type="similarity">
    <text evidence="1">Belongs to the UPF0302 family.</text>
</comment>
<feature type="domain" description="UPF0302" evidence="3">
    <location>
        <begin position="10"/>
        <end position="108"/>
    </location>
</feature>
<evidence type="ECO:0000259" key="3">
    <source>
        <dbReference type="Pfam" id="PF08864"/>
    </source>
</evidence>
<dbReference type="InterPro" id="IPR027393">
    <property type="entry name" value="Virus_scaffolding_prot_C"/>
</dbReference>
<evidence type="ECO:0000313" key="4">
    <source>
        <dbReference type="EMBL" id="SDH07232.1"/>
    </source>
</evidence>
<dbReference type="Gene3D" id="3.40.1530.30">
    <property type="entry name" value="Uncharacterised family UPF0302, N-terminal domain"/>
    <property type="match status" value="1"/>
</dbReference>
<dbReference type="Proteomes" id="UP000199163">
    <property type="component" value="Unassembled WGS sequence"/>
</dbReference>
<dbReference type="Gene3D" id="4.10.810.10">
    <property type="entry name" value="Virus Scaffolding Protein, Chain A"/>
    <property type="match status" value="1"/>
</dbReference>
<accession>A0A1G7ZER0</accession>
<evidence type="ECO:0000313" key="5">
    <source>
        <dbReference type="Proteomes" id="UP000199163"/>
    </source>
</evidence>
<dbReference type="InterPro" id="IPR038091">
    <property type="entry name" value="UPF0302_N_sf"/>
</dbReference>
<dbReference type="PIRSF" id="PIRSF007165">
    <property type="entry name" value="UCP007165"/>
    <property type="match status" value="1"/>
</dbReference>
<dbReference type="HAMAP" id="MF_00760">
    <property type="entry name" value="UPF0302"/>
    <property type="match status" value="1"/>
</dbReference>
<sequence length="185" mass="22294">MLSNVVSAMEKRDFLKWFLKTQRIKQREHAWILHYLLSDGKLLEKVHFVEKAEYCPKAVIFSSETLNSMPFSYHKNQFVTMDTERSFHDIRLHPDEDLYVQLAFEGDEFLTYYAEVLEDNPYVPGKDQEKLLLEIAAEHILNQAVWDFEHESLRKKIDDALIHKRKKEFYRLTERLLIIQQKLYR</sequence>
<protein>
    <recommendedName>
        <fullName evidence="1">UPF0302 protein SAMN05192534_101517</fullName>
    </recommendedName>
</protein>
<organism evidence="4 5">
    <name type="scientific">Alteribacillus persepolensis</name>
    <dbReference type="NCBI Taxonomy" id="568899"/>
    <lineage>
        <taxon>Bacteria</taxon>
        <taxon>Bacillati</taxon>
        <taxon>Bacillota</taxon>
        <taxon>Bacilli</taxon>
        <taxon>Bacillales</taxon>
        <taxon>Bacillaceae</taxon>
        <taxon>Alteribacillus</taxon>
    </lineage>
</organism>
<dbReference type="InterPro" id="IPR014963">
    <property type="entry name" value="UPF0302_N"/>
</dbReference>
<dbReference type="InterPro" id="IPR014957">
    <property type="entry name" value="IDEAL_dom"/>
</dbReference>
<reference evidence="4 5" key="1">
    <citation type="submission" date="2016-10" db="EMBL/GenBank/DDBJ databases">
        <authorList>
            <person name="de Groot N.N."/>
        </authorList>
    </citation>
    <scope>NUCLEOTIDE SEQUENCE [LARGE SCALE GENOMIC DNA]</scope>
    <source>
        <strain evidence="4 5">DSM 21632</strain>
    </source>
</reference>
<dbReference type="EMBL" id="FNDK01000001">
    <property type="protein sequence ID" value="SDH07232.1"/>
    <property type="molecule type" value="Genomic_DNA"/>
</dbReference>
<gene>
    <name evidence="4" type="ORF">SAMN05192534_101517</name>
</gene>
<dbReference type="AlphaFoldDB" id="A0A1G7ZER0"/>
<dbReference type="Pfam" id="PF08864">
    <property type="entry name" value="UPF0302"/>
    <property type="match status" value="1"/>
</dbReference>
<dbReference type="NCBIfam" id="NF002965">
    <property type="entry name" value="PRK03636.1"/>
    <property type="match status" value="1"/>
</dbReference>
<name>A0A1G7ZER0_9BACI</name>
<dbReference type="STRING" id="568899.SAMN05192534_101517"/>
<feature type="domain" description="IDEAL" evidence="2">
    <location>
        <begin position="140"/>
        <end position="176"/>
    </location>
</feature>
<evidence type="ECO:0000256" key="1">
    <source>
        <dbReference type="HAMAP-Rule" id="MF_00760"/>
    </source>
</evidence>
<keyword evidence="5" id="KW-1185">Reference proteome</keyword>